<dbReference type="FunFam" id="3.40.50.880:FF:000033">
    <property type="entry name" value="Glutamine amidotransferase class-I"/>
    <property type="match status" value="1"/>
</dbReference>
<dbReference type="Gene3D" id="3.40.50.880">
    <property type="match status" value="1"/>
</dbReference>
<gene>
    <name evidence="2" type="ORF">AKG39_13835</name>
</gene>
<dbReference type="SUPFAM" id="SSF52317">
    <property type="entry name" value="Class I glutamine amidotransferase-like"/>
    <property type="match status" value="1"/>
</dbReference>
<evidence type="ECO:0000313" key="3">
    <source>
        <dbReference type="Proteomes" id="UP000036873"/>
    </source>
</evidence>
<dbReference type="PROSITE" id="PS51273">
    <property type="entry name" value="GATASE_TYPE_1"/>
    <property type="match status" value="1"/>
</dbReference>
<dbReference type="InterPro" id="IPR017926">
    <property type="entry name" value="GATASE"/>
</dbReference>
<accession>A0A0L6TY20</accession>
<dbReference type="GO" id="GO:0005829">
    <property type="term" value="C:cytosol"/>
    <property type="evidence" value="ECO:0007669"/>
    <property type="project" value="TreeGrafter"/>
</dbReference>
<dbReference type="PATRIC" id="fig|52689.4.peg.2141"/>
<organism evidence="2 3">
    <name type="scientific">Acetobacterium bakii</name>
    <dbReference type="NCBI Taxonomy" id="52689"/>
    <lineage>
        <taxon>Bacteria</taxon>
        <taxon>Bacillati</taxon>
        <taxon>Bacillota</taxon>
        <taxon>Clostridia</taxon>
        <taxon>Eubacteriales</taxon>
        <taxon>Eubacteriaceae</taxon>
        <taxon>Acetobacterium</taxon>
    </lineage>
</organism>
<keyword evidence="3" id="KW-1185">Reference proteome</keyword>
<keyword evidence="2" id="KW-0808">Transferase</keyword>
<name>A0A0L6TY20_9FIRM</name>
<dbReference type="Pfam" id="PF00117">
    <property type="entry name" value="GATase"/>
    <property type="match status" value="1"/>
</dbReference>
<dbReference type="GO" id="GO:0016740">
    <property type="term" value="F:transferase activity"/>
    <property type="evidence" value="ECO:0007669"/>
    <property type="project" value="UniProtKB-KW"/>
</dbReference>
<dbReference type="CDD" id="cd01741">
    <property type="entry name" value="GATase1_1"/>
    <property type="match status" value="1"/>
</dbReference>
<feature type="domain" description="Glutamine amidotransferase" evidence="1">
    <location>
        <begin position="41"/>
        <end position="180"/>
    </location>
</feature>
<dbReference type="EMBL" id="LGYO01000034">
    <property type="protein sequence ID" value="KNZ41148.1"/>
    <property type="molecule type" value="Genomic_DNA"/>
</dbReference>
<comment type="caution">
    <text evidence="2">The sequence shown here is derived from an EMBL/GenBank/DDBJ whole genome shotgun (WGS) entry which is preliminary data.</text>
</comment>
<dbReference type="PANTHER" id="PTHR42695:SF5">
    <property type="entry name" value="GLUTAMINE AMIDOTRANSFERASE YLR126C-RELATED"/>
    <property type="match status" value="1"/>
</dbReference>
<evidence type="ECO:0000313" key="2">
    <source>
        <dbReference type="EMBL" id="KNZ41148.1"/>
    </source>
</evidence>
<dbReference type="InterPro" id="IPR044992">
    <property type="entry name" value="ChyE-like"/>
</dbReference>
<reference evidence="3" key="1">
    <citation type="submission" date="2015-07" db="EMBL/GenBank/DDBJ databases">
        <title>Draft genome sequence of Acetobacterium bakii DSM 8293, a potential psychrophilic chemical producer through syngas fermentation.</title>
        <authorList>
            <person name="Song Y."/>
            <person name="Hwang S."/>
            <person name="Cho B.-K."/>
        </authorList>
    </citation>
    <scope>NUCLEOTIDE SEQUENCE [LARGE SCALE GENOMIC DNA]</scope>
    <source>
        <strain evidence="3">DSM 8239</strain>
    </source>
</reference>
<dbReference type="PANTHER" id="PTHR42695">
    <property type="entry name" value="GLUTAMINE AMIDOTRANSFERASE YLR126C-RELATED"/>
    <property type="match status" value="1"/>
</dbReference>
<dbReference type="OrthoDB" id="9813383at2"/>
<dbReference type="AlphaFoldDB" id="A0A0L6TY20"/>
<dbReference type="STRING" id="52689.AKG39_13835"/>
<protein>
    <submittedName>
        <fullName evidence="2">Amidotransferase</fullName>
    </submittedName>
</protein>
<evidence type="ECO:0000259" key="1">
    <source>
        <dbReference type="Pfam" id="PF00117"/>
    </source>
</evidence>
<sequence length="237" mass="27170">MKIHYLQHVPFETPGRILEWAKEHHCTVTATHLYEGEALPKLSAFDWLVVMGGPMNIYEHKKYPWLIKEKQLIKDAIDRGKLVIGLCLGSQLIADVIGGKVVSNNQKEIGWFPVSFSSAVKASPLFSFFPENPVVFQWHGDTFADLPKDAIVIAASRACKNQAFIYKKRVFGFQFHLENTWPIIEALIENCGEEMIKDTFVQSPEEVRSHPEFMLQDNQWMDQFLNMVKIMDEDGSI</sequence>
<proteinExistence type="predicted"/>
<dbReference type="InterPro" id="IPR029062">
    <property type="entry name" value="Class_I_gatase-like"/>
</dbReference>
<dbReference type="RefSeq" id="WP_050740990.1">
    <property type="nucleotide sequence ID" value="NZ_LGYO01000034.1"/>
</dbReference>
<dbReference type="Proteomes" id="UP000036873">
    <property type="component" value="Unassembled WGS sequence"/>
</dbReference>